<evidence type="ECO:0000313" key="1">
    <source>
        <dbReference type="EMBL" id="MFD0685941.1"/>
    </source>
</evidence>
<comment type="caution">
    <text evidence="1">The sequence shown here is derived from an EMBL/GenBank/DDBJ whole genome shotgun (WGS) entry which is preliminary data.</text>
</comment>
<reference evidence="2" key="1">
    <citation type="journal article" date="2019" name="Int. J. Syst. Evol. Microbiol.">
        <title>The Global Catalogue of Microorganisms (GCM) 10K type strain sequencing project: providing services to taxonomists for standard genome sequencing and annotation.</title>
        <authorList>
            <consortium name="The Broad Institute Genomics Platform"/>
            <consortium name="The Broad Institute Genome Sequencing Center for Infectious Disease"/>
            <person name="Wu L."/>
            <person name="Ma J."/>
        </authorList>
    </citation>
    <scope>NUCLEOTIDE SEQUENCE [LARGE SCALE GENOMIC DNA]</scope>
    <source>
        <strain evidence="2">JCM 9371</strain>
    </source>
</reference>
<sequence>MQSARLFTLLNALKAHGHDVELADFEPLMSVAAPVDDLPTKPVKVRCEPRMVCGGELWFHFEGAEAIAPADDAHIADVVTAVKGKLARPT</sequence>
<protein>
    <submittedName>
        <fullName evidence="1">Uncharacterized protein</fullName>
    </submittedName>
</protein>
<gene>
    <name evidence="1" type="ORF">ACFQZM_15665</name>
</gene>
<dbReference type="Proteomes" id="UP001597063">
    <property type="component" value="Unassembled WGS sequence"/>
</dbReference>
<organism evidence="1 2">
    <name type="scientific">Actinomadura fibrosa</name>
    <dbReference type="NCBI Taxonomy" id="111802"/>
    <lineage>
        <taxon>Bacteria</taxon>
        <taxon>Bacillati</taxon>
        <taxon>Actinomycetota</taxon>
        <taxon>Actinomycetes</taxon>
        <taxon>Streptosporangiales</taxon>
        <taxon>Thermomonosporaceae</taxon>
        <taxon>Actinomadura</taxon>
    </lineage>
</organism>
<proteinExistence type="predicted"/>
<accession>A0ABW2XHH0</accession>
<evidence type="ECO:0000313" key="2">
    <source>
        <dbReference type="Proteomes" id="UP001597063"/>
    </source>
</evidence>
<dbReference type="RefSeq" id="WP_242619266.1">
    <property type="nucleotide sequence ID" value="NZ_CAACUY010000055.1"/>
</dbReference>
<dbReference type="EMBL" id="JBHTGP010000006">
    <property type="protein sequence ID" value="MFD0685941.1"/>
    <property type="molecule type" value="Genomic_DNA"/>
</dbReference>
<keyword evidence="2" id="KW-1185">Reference proteome</keyword>
<name>A0ABW2XHH0_9ACTN</name>